<dbReference type="KEGG" id="lmat:92515339"/>
<evidence type="ECO:0000313" key="1">
    <source>
        <dbReference type="EMBL" id="KAG5477022.1"/>
    </source>
</evidence>
<reference evidence="2" key="2">
    <citation type="journal article" date="2021" name="Sci. Data">
        <title>Chromosome-scale genome sequencing, assembly and annotation of six genomes from subfamily Leishmaniinae.</title>
        <authorList>
            <person name="Almutairi H."/>
            <person name="Urbaniak M.D."/>
            <person name="Bates M.D."/>
            <person name="Jariyapan N."/>
            <person name="Kwakye-Nuako G."/>
            <person name="Thomaz Soccol V."/>
            <person name="Al-Salem W.S."/>
            <person name="Dillon R.J."/>
            <person name="Bates P.A."/>
            <person name="Gatherer D."/>
        </authorList>
    </citation>
    <scope>NUCLEOTIDE SEQUENCE [LARGE SCALE GENOMIC DNA]</scope>
</reference>
<name>A0A836KL52_9TRYP</name>
<dbReference type="EMBL" id="JAFEUZ010000025">
    <property type="protein sequence ID" value="KAG5477022.1"/>
    <property type="molecule type" value="Genomic_DNA"/>
</dbReference>
<evidence type="ECO:0000313" key="2">
    <source>
        <dbReference type="Proteomes" id="UP000673552"/>
    </source>
</evidence>
<dbReference type="RefSeq" id="XP_067178192.1">
    <property type="nucleotide sequence ID" value="XM_067322827.1"/>
</dbReference>
<proteinExistence type="predicted"/>
<sequence>MLSISEGDIHGSLQKVVANTSENPEEPSTEYLFQQSRSVSLFYKFTKGHKYLVIPRRMKSSAGNNVPNKKYVIALRTKTKVSSKDVVVRIVRLDKDNAVFKNLTLFHAGTLTSLTTVYQIKDGNNVFRTYRGDNLCKGRKEHNAKFELVI</sequence>
<reference evidence="2" key="1">
    <citation type="journal article" date="2021" name="Microbiol. Resour. Announc.">
        <title>LGAAP: Leishmaniinae Genome Assembly and Annotation Pipeline.</title>
        <authorList>
            <person name="Almutairi H."/>
            <person name="Urbaniak M.D."/>
            <person name="Bates M.D."/>
            <person name="Jariyapan N."/>
            <person name="Kwakye-Nuako G."/>
            <person name="Thomaz-Soccol V."/>
            <person name="Al-Salem W.S."/>
            <person name="Dillon R.J."/>
            <person name="Bates P.A."/>
            <person name="Gatherer D."/>
        </authorList>
    </citation>
    <scope>NUCLEOTIDE SEQUENCE [LARGE SCALE GENOMIC DNA]</scope>
</reference>
<keyword evidence="2" id="KW-1185">Reference proteome</keyword>
<dbReference type="OrthoDB" id="424753at2759"/>
<dbReference type="AlphaFoldDB" id="A0A836KL52"/>
<dbReference type="GeneID" id="92515339"/>
<organism evidence="1 2">
    <name type="scientific">Leishmania martiniquensis</name>
    <dbReference type="NCBI Taxonomy" id="1580590"/>
    <lineage>
        <taxon>Eukaryota</taxon>
        <taxon>Discoba</taxon>
        <taxon>Euglenozoa</taxon>
        <taxon>Kinetoplastea</taxon>
        <taxon>Metakinetoplastina</taxon>
        <taxon>Trypanosomatida</taxon>
        <taxon>Trypanosomatidae</taxon>
        <taxon>Leishmaniinae</taxon>
        <taxon>Leishmania</taxon>
    </lineage>
</organism>
<accession>A0A836KL52</accession>
<dbReference type="Proteomes" id="UP000673552">
    <property type="component" value="Unassembled WGS sequence"/>
</dbReference>
<protein>
    <submittedName>
        <fullName evidence="1">Uncharacterized protein</fullName>
    </submittedName>
</protein>
<gene>
    <name evidence="1" type="ORF">LSCM1_05356</name>
</gene>
<comment type="caution">
    <text evidence="1">The sequence shown here is derived from an EMBL/GenBank/DDBJ whole genome shotgun (WGS) entry which is preliminary data.</text>
</comment>